<dbReference type="CDD" id="cd09917">
    <property type="entry name" value="F-box_SF"/>
    <property type="match status" value="1"/>
</dbReference>
<sequence length="702" mass="79357">MAQQHFLSLPFDIQVLVFARLFGDDLLTLTRTCHHLLSLLSSEPVDQPIWRRRTLSEFDFPSPSPHSFENRFSTSDVCPTWKDVYAAHSRLWQGQWRILRCSQSPEETKPYFNDFVREVEKRDGPIPLAGYGDETEEDQRLWSVSENDNLLWGWDVSNQKLGQDLPEDDPMDIDEEVCEEVSDSESETDAADHDISDDEVEQLEHDGTVNLDAIAPTEFLATSVNRSLPEPEQTPHPTPKTDPQPFRITFYQNALKTVRIPRQNLLASANISTWLAYKLWRGPDPIYPVINPHLPMCALFTHRGLADDGAEMEVVIVSDSGEIVKSIKIPNYPNETVHDRSRLSWTARRAFFEGDVLYFNSTEGLKLYCGFGEWQIGGGNEGSGGSVIRDISIPDWKEIVLSRHFPILDQLEDGKWPEDVSPHPIFVKSDGNVVLFFFQENLEEEESSWRGRDHVMGLHWTGVMVFTIDRTTNSLALFAVHDLTPINNIASTNYLTPTHIYTTAMFNALTGKGSNAYADYLSNGEFPDTVFDARIHGRLCLIIFRGWMEQAHDEPWIDQRPRHPWQSVVVAFDLVEGRVCWAAGFDGLGPDDMDHKEWLSRNNQVSILPFISRDGSCIGVGAVGNGGILDCSRLEVLEGSDERVLVEKDAGWEDQRDFSVAEMDALVSGLWRKKVWIDEGDGVEGSWGFAIVGKACTYGGNF</sequence>
<dbReference type="EMBL" id="JADGJD010000375">
    <property type="protein sequence ID" value="KAJ3051620.1"/>
    <property type="molecule type" value="Genomic_DNA"/>
</dbReference>
<evidence type="ECO:0000313" key="3">
    <source>
        <dbReference type="Proteomes" id="UP001212841"/>
    </source>
</evidence>
<feature type="domain" description="F-box" evidence="1">
    <location>
        <begin position="3"/>
        <end position="53"/>
    </location>
</feature>
<protein>
    <recommendedName>
        <fullName evidence="1">F-box domain-containing protein</fullName>
    </recommendedName>
</protein>
<accession>A0AAD5SDY9</accession>
<name>A0AAD5SDY9_9FUNG</name>
<organism evidence="2 3">
    <name type="scientific">Rhizophlyctis rosea</name>
    <dbReference type="NCBI Taxonomy" id="64517"/>
    <lineage>
        <taxon>Eukaryota</taxon>
        <taxon>Fungi</taxon>
        <taxon>Fungi incertae sedis</taxon>
        <taxon>Chytridiomycota</taxon>
        <taxon>Chytridiomycota incertae sedis</taxon>
        <taxon>Chytridiomycetes</taxon>
        <taxon>Rhizophlyctidales</taxon>
        <taxon>Rhizophlyctidaceae</taxon>
        <taxon>Rhizophlyctis</taxon>
    </lineage>
</organism>
<evidence type="ECO:0000259" key="1">
    <source>
        <dbReference type="PROSITE" id="PS50181"/>
    </source>
</evidence>
<dbReference type="Proteomes" id="UP001212841">
    <property type="component" value="Unassembled WGS sequence"/>
</dbReference>
<dbReference type="PROSITE" id="PS50181">
    <property type="entry name" value="FBOX"/>
    <property type="match status" value="1"/>
</dbReference>
<comment type="caution">
    <text evidence="2">The sequence shown here is derived from an EMBL/GenBank/DDBJ whole genome shotgun (WGS) entry which is preliminary data.</text>
</comment>
<keyword evidence="3" id="KW-1185">Reference proteome</keyword>
<evidence type="ECO:0000313" key="2">
    <source>
        <dbReference type="EMBL" id="KAJ3051620.1"/>
    </source>
</evidence>
<reference evidence="2" key="1">
    <citation type="submission" date="2020-05" db="EMBL/GenBank/DDBJ databases">
        <title>Phylogenomic resolution of chytrid fungi.</title>
        <authorList>
            <person name="Stajich J.E."/>
            <person name="Amses K."/>
            <person name="Simmons R."/>
            <person name="Seto K."/>
            <person name="Myers J."/>
            <person name="Bonds A."/>
            <person name="Quandt C.A."/>
            <person name="Barry K."/>
            <person name="Liu P."/>
            <person name="Grigoriev I."/>
            <person name="Longcore J.E."/>
            <person name="James T.Y."/>
        </authorList>
    </citation>
    <scope>NUCLEOTIDE SEQUENCE</scope>
    <source>
        <strain evidence="2">JEL0318</strain>
    </source>
</reference>
<dbReference type="AlphaFoldDB" id="A0AAD5SDY9"/>
<dbReference type="InterPro" id="IPR001810">
    <property type="entry name" value="F-box_dom"/>
</dbReference>
<dbReference type="SUPFAM" id="SSF81383">
    <property type="entry name" value="F-box domain"/>
    <property type="match status" value="1"/>
</dbReference>
<proteinExistence type="predicted"/>
<dbReference type="InterPro" id="IPR036047">
    <property type="entry name" value="F-box-like_dom_sf"/>
</dbReference>
<gene>
    <name evidence="2" type="ORF">HK097_007359</name>
</gene>